<evidence type="ECO:0000256" key="4">
    <source>
        <dbReference type="SAM" id="Coils"/>
    </source>
</evidence>
<dbReference type="AlphaFoldDB" id="A0A2A2IE20"/>
<sequence>MGRNQTVMDRQNLILFNILLFSVFLGVGIEIIVGAPIENLLALGVGGTVSVGLIGIFHYKRIYTKLIPYIAIIALSSVAIVIILSSDYVTNMLFAFYILAVAAIALSVAVLFTGGVLGLSVLTFIVIEKGEIIGFDSRATAITLVFFILVFVVLMIQVRVARMLLTNVQDALTESELLSAEQNKLTEIVQSEAVNVRSQMNSMEQDSQLNSQSMEEMREAFQEITKASQSQAETASNISTKTDNTNQLLDKMMISFTKSTKDGEELKVLSIKGQRSMEGLSETMIKFQQSFEQLIMMMENLLQKMHENNGFTTKIEDIAEQTNLLALNASIEAARAGDAGKGFAVVAGEVRKLAEVSQQTAKDIRKNLEEIEYEAMDAQKEVNENKLRLQKSAASTQEAEGDFLKISDQLANFTSYLSYLGKQANEIQSSSEDIDSSVDYLASTIEESTATIEELEAMVDEQVNRMSNLALVIERTNQAAATLEEAK</sequence>
<dbReference type="GO" id="GO:0007165">
    <property type="term" value="P:signal transduction"/>
    <property type="evidence" value="ECO:0007669"/>
    <property type="project" value="UniProtKB-KW"/>
</dbReference>
<feature type="coiled-coil region" evidence="4">
    <location>
        <begin position="445"/>
        <end position="472"/>
    </location>
</feature>
<gene>
    <name evidence="7" type="ORF">CIL05_13080</name>
</gene>
<dbReference type="InterPro" id="IPR004089">
    <property type="entry name" value="MCPsignal_dom"/>
</dbReference>
<dbReference type="Pfam" id="PF00015">
    <property type="entry name" value="MCPsignal"/>
    <property type="match status" value="1"/>
</dbReference>
<evidence type="ECO:0000313" key="7">
    <source>
        <dbReference type="EMBL" id="PAV29323.1"/>
    </source>
</evidence>
<feature type="transmembrane region" description="Helical" evidence="5">
    <location>
        <begin position="139"/>
        <end position="158"/>
    </location>
</feature>
<dbReference type="Gene3D" id="1.10.287.950">
    <property type="entry name" value="Methyl-accepting chemotaxis protein"/>
    <property type="match status" value="1"/>
</dbReference>
<dbReference type="Proteomes" id="UP000218887">
    <property type="component" value="Unassembled WGS sequence"/>
</dbReference>
<protein>
    <recommendedName>
        <fullName evidence="6">Methyl-accepting transducer domain-containing protein</fullName>
    </recommendedName>
</protein>
<dbReference type="SMART" id="SM00283">
    <property type="entry name" value="MA"/>
    <property type="match status" value="1"/>
</dbReference>
<feature type="transmembrane region" description="Helical" evidence="5">
    <location>
        <begin position="40"/>
        <end position="59"/>
    </location>
</feature>
<evidence type="ECO:0000256" key="1">
    <source>
        <dbReference type="ARBA" id="ARBA00023224"/>
    </source>
</evidence>
<dbReference type="InterPro" id="IPR004090">
    <property type="entry name" value="Chemotax_Me-accpt_rcpt"/>
</dbReference>
<dbReference type="SUPFAM" id="SSF58104">
    <property type="entry name" value="Methyl-accepting chemotaxis protein (MCP) signaling domain"/>
    <property type="match status" value="1"/>
</dbReference>
<feature type="coiled-coil region" evidence="4">
    <location>
        <begin position="354"/>
        <end position="388"/>
    </location>
</feature>
<proteinExistence type="inferred from homology"/>
<keyword evidence="5" id="KW-0812">Transmembrane</keyword>
<dbReference type="PANTHER" id="PTHR32089">
    <property type="entry name" value="METHYL-ACCEPTING CHEMOTAXIS PROTEIN MCPB"/>
    <property type="match status" value="1"/>
</dbReference>
<comment type="similarity">
    <text evidence="2">Belongs to the methyl-accepting chemotaxis (MCP) protein family.</text>
</comment>
<comment type="caution">
    <text evidence="7">The sequence shown here is derived from an EMBL/GenBank/DDBJ whole genome shotgun (WGS) entry which is preliminary data.</text>
</comment>
<dbReference type="OrthoDB" id="9804712at2"/>
<keyword evidence="8" id="KW-1185">Reference proteome</keyword>
<reference evidence="7 8" key="1">
    <citation type="submission" date="2017-08" db="EMBL/GenBank/DDBJ databases">
        <title>Virgibacillus indicus sp. nov. and Virgibacillus profoundi sp. nov, two moderately halophilic bacteria isolated from marine sediment by using the Microfluidic Streak Plate.</title>
        <authorList>
            <person name="Xu B."/>
            <person name="Hu B."/>
            <person name="Wang J."/>
            <person name="Zhu Y."/>
            <person name="Huang L."/>
            <person name="Du W."/>
            <person name="Huang Y."/>
        </authorList>
    </citation>
    <scope>NUCLEOTIDE SEQUENCE [LARGE SCALE GENOMIC DNA]</scope>
    <source>
        <strain evidence="7 8">IO3-P3-H5</strain>
    </source>
</reference>
<dbReference type="PROSITE" id="PS50111">
    <property type="entry name" value="CHEMOTAXIS_TRANSDUC_2"/>
    <property type="match status" value="1"/>
</dbReference>
<dbReference type="GO" id="GO:0004888">
    <property type="term" value="F:transmembrane signaling receptor activity"/>
    <property type="evidence" value="ECO:0007669"/>
    <property type="project" value="InterPro"/>
</dbReference>
<evidence type="ECO:0000313" key="8">
    <source>
        <dbReference type="Proteomes" id="UP000218887"/>
    </source>
</evidence>
<organism evidence="7 8">
    <name type="scientific">Virgibacillus profundi</name>
    <dbReference type="NCBI Taxonomy" id="2024555"/>
    <lineage>
        <taxon>Bacteria</taxon>
        <taxon>Bacillati</taxon>
        <taxon>Bacillota</taxon>
        <taxon>Bacilli</taxon>
        <taxon>Bacillales</taxon>
        <taxon>Bacillaceae</taxon>
        <taxon>Virgibacillus</taxon>
    </lineage>
</organism>
<feature type="transmembrane region" description="Helical" evidence="5">
    <location>
        <begin position="12"/>
        <end position="34"/>
    </location>
</feature>
<dbReference type="RefSeq" id="WP_095655994.1">
    <property type="nucleotide sequence ID" value="NZ_NPOA01000008.1"/>
</dbReference>
<keyword evidence="5" id="KW-0472">Membrane</keyword>
<keyword evidence="4" id="KW-0175">Coiled coil</keyword>
<feature type="domain" description="Methyl-accepting transducer" evidence="6">
    <location>
        <begin position="206"/>
        <end position="456"/>
    </location>
</feature>
<dbReference type="PANTHER" id="PTHR32089:SF112">
    <property type="entry name" value="LYSOZYME-LIKE PROTEIN-RELATED"/>
    <property type="match status" value="1"/>
</dbReference>
<feature type="transmembrane region" description="Helical" evidence="5">
    <location>
        <begin position="94"/>
        <end position="127"/>
    </location>
</feature>
<dbReference type="PRINTS" id="PR00260">
    <property type="entry name" value="CHEMTRNSDUCR"/>
</dbReference>
<dbReference type="GO" id="GO:0006935">
    <property type="term" value="P:chemotaxis"/>
    <property type="evidence" value="ECO:0007669"/>
    <property type="project" value="InterPro"/>
</dbReference>
<evidence type="ECO:0000259" key="6">
    <source>
        <dbReference type="PROSITE" id="PS50111"/>
    </source>
</evidence>
<evidence type="ECO:0000256" key="3">
    <source>
        <dbReference type="PROSITE-ProRule" id="PRU00284"/>
    </source>
</evidence>
<keyword evidence="5" id="KW-1133">Transmembrane helix</keyword>
<evidence type="ECO:0000256" key="2">
    <source>
        <dbReference type="ARBA" id="ARBA00029447"/>
    </source>
</evidence>
<name>A0A2A2IE20_9BACI</name>
<dbReference type="EMBL" id="NPOA01000008">
    <property type="protein sequence ID" value="PAV29323.1"/>
    <property type="molecule type" value="Genomic_DNA"/>
</dbReference>
<accession>A0A2A2IE20</accession>
<keyword evidence="1 3" id="KW-0807">Transducer</keyword>
<evidence type="ECO:0000256" key="5">
    <source>
        <dbReference type="SAM" id="Phobius"/>
    </source>
</evidence>
<feature type="transmembrane region" description="Helical" evidence="5">
    <location>
        <begin position="66"/>
        <end position="88"/>
    </location>
</feature>
<dbReference type="GO" id="GO:0016020">
    <property type="term" value="C:membrane"/>
    <property type="evidence" value="ECO:0007669"/>
    <property type="project" value="InterPro"/>
</dbReference>